<evidence type="ECO:0000313" key="13">
    <source>
        <dbReference type="Proteomes" id="UP001286313"/>
    </source>
</evidence>
<evidence type="ECO:0000256" key="4">
    <source>
        <dbReference type="ARBA" id="ARBA00022679"/>
    </source>
</evidence>
<comment type="similarity">
    <text evidence="2">Belongs to the glycosyltransferase 31 family.</text>
</comment>
<comment type="subcellular location">
    <subcellularLocation>
        <location evidence="1">Golgi apparatus membrane</location>
        <topology evidence="1">Single-pass type II membrane protein</topology>
    </subcellularLocation>
</comment>
<keyword evidence="7" id="KW-1133">Transmembrane helix</keyword>
<protein>
    <recommendedName>
        <fullName evidence="14">Hexosyltransferase</fullName>
    </recommendedName>
</protein>
<dbReference type="PANTHER" id="PTHR11214:SF314">
    <property type="entry name" value="HEXOSYLTRANSFERASE"/>
    <property type="match status" value="1"/>
</dbReference>
<keyword evidence="8" id="KW-0333">Golgi apparatus</keyword>
<evidence type="ECO:0000256" key="8">
    <source>
        <dbReference type="ARBA" id="ARBA00023034"/>
    </source>
</evidence>
<dbReference type="Pfam" id="PF01762">
    <property type="entry name" value="Galactosyl_T"/>
    <property type="match status" value="2"/>
</dbReference>
<evidence type="ECO:0000256" key="2">
    <source>
        <dbReference type="ARBA" id="ARBA00008661"/>
    </source>
</evidence>
<organism evidence="12 13">
    <name type="scientific">Petrolisthes cinctipes</name>
    <name type="common">Flat porcelain crab</name>
    <dbReference type="NCBI Taxonomy" id="88211"/>
    <lineage>
        <taxon>Eukaryota</taxon>
        <taxon>Metazoa</taxon>
        <taxon>Ecdysozoa</taxon>
        <taxon>Arthropoda</taxon>
        <taxon>Crustacea</taxon>
        <taxon>Multicrustacea</taxon>
        <taxon>Malacostraca</taxon>
        <taxon>Eumalacostraca</taxon>
        <taxon>Eucarida</taxon>
        <taxon>Decapoda</taxon>
        <taxon>Pleocyemata</taxon>
        <taxon>Anomura</taxon>
        <taxon>Galatheoidea</taxon>
        <taxon>Porcellanidae</taxon>
        <taxon>Petrolisthes</taxon>
    </lineage>
</organism>
<evidence type="ECO:0000313" key="12">
    <source>
        <dbReference type="EMBL" id="KAK3862386.1"/>
    </source>
</evidence>
<keyword evidence="6" id="KW-0735">Signal-anchor</keyword>
<feature type="signal peptide" evidence="11">
    <location>
        <begin position="1"/>
        <end position="21"/>
    </location>
</feature>
<name>A0AAE1K0H8_PETCI</name>
<evidence type="ECO:0000256" key="11">
    <source>
        <dbReference type="SAM" id="SignalP"/>
    </source>
</evidence>
<dbReference type="EMBL" id="JAWQEG010004260">
    <property type="protein sequence ID" value="KAK3862386.1"/>
    <property type="molecule type" value="Genomic_DNA"/>
</dbReference>
<comment type="caution">
    <text evidence="12">The sequence shown here is derived from an EMBL/GenBank/DDBJ whole genome shotgun (WGS) entry which is preliminary data.</text>
</comment>
<gene>
    <name evidence="12" type="ORF">Pcinc_031754</name>
</gene>
<keyword evidence="9" id="KW-0472">Membrane</keyword>
<evidence type="ECO:0000256" key="10">
    <source>
        <dbReference type="SAM" id="MobiDB-lite"/>
    </source>
</evidence>
<dbReference type="AlphaFoldDB" id="A0AAE1K0H8"/>
<evidence type="ECO:0000256" key="9">
    <source>
        <dbReference type="ARBA" id="ARBA00023136"/>
    </source>
</evidence>
<dbReference type="Gene3D" id="3.90.550.50">
    <property type="match status" value="1"/>
</dbReference>
<proteinExistence type="inferred from homology"/>
<dbReference type="Proteomes" id="UP001286313">
    <property type="component" value="Unassembled WGS sequence"/>
</dbReference>
<feature type="compositionally biased region" description="Polar residues" evidence="10">
    <location>
        <begin position="296"/>
        <end position="357"/>
    </location>
</feature>
<accession>A0AAE1K0H8</accession>
<sequence length="557" mass="62951">MMMVLAVFSSVLVVITDLMLTARLMQYHHPIGAIPTTQEETVVVAAALEQSRMAKSALKKAGQKKRSLSGPPSFLAPKKTKIKFLEWEENFCNVTDLQVIAYVHSAPANRKSRDAIRATWGHPEWFPVLRHKVIFVVGMPQDNNQLLPDLLHESRTHHDLLLGNFHDTYHDISFKAIAAIWWVVHYCPAPPFILKTDDDMFVNIFTLAELVKNGSRYYVNENLFGDKNGPRAPIVRHEAMKVEGMPGDPMEQNKSPKVIKIQRINMKNEESILKAKAKERAEQEKHKATKGDKVSNLPNTANANKAPQPNTANANKAPQPNTANANKAPQPNTANANKAPQPNTANANKAPQPNTANANKAPQLIVEMQQEEPLNDIQHEIKKNMITERAAGNENNQKKASTIQNKKEIEKKKKKEFYSVDINSTSIYCRIWDKTVVIRDNSSKWFVSSSEFDREIFPTYCSGSAYLYTRGAATALLKASTKSNLLWLDDVYITGVLAEKGRVPRVKIDELFQKHERKIIKSEIHGNRIFFHVVDRSIFPKLVRNLWETVALGNRNF</sequence>
<dbReference type="InterPro" id="IPR002659">
    <property type="entry name" value="Glyco_trans_31"/>
</dbReference>
<evidence type="ECO:0000256" key="6">
    <source>
        <dbReference type="ARBA" id="ARBA00022968"/>
    </source>
</evidence>
<evidence type="ECO:0000256" key="3">
    <source>
        <dbReference type="ARBA" id="ARBA00022676"/>
    </source>
</evidence>
<evidence type="ECO:0000256" key="7">
    <source>
        <dbReference type="ARBA" id="ARBA00022989"/>
    </source>
</evidence>
<keyword evidence="11" id="KW-0732">Signal</keyword>
<evidence type="ECO:0000256" key="5">
    <source>
        <dbReference type="ARBA" id="ARBA00022692"/>
    </source>
</evidence>
<keyword evidence="5" id="KW-0812">Transmembrane</keyword>
<dbReference type="GO" id="GO:0000139">
    <property type="term" value="C:Golgi membrane"/>
    <property type="evidence" value="ECO:0007669"/>
    <property type="project" value="UniProtKB-SubCell"/>
</dbReference>
<dbReference type="GO" id="GO:0006493">
    <property type="term" value="P:protein O-linked glycosylation"/>
    <property type="evidence" value="ECO:0007669"/>
    <property type="project" value="TreeGrafter"/>
</dbReference>
<keyword evidence="3" id="KW-0328">Glycosyltransferase</keyword>
<keyword evidence="4" id="KW-0808">Transferase</keyword>
<keyword evidence="13" id="KW-1185">Reference proteome</keyword>
<dbReference type="PANTHER" id="PTHR11214">
    <property type="entry name" value="BETA-1,3-N-ACETYLGLUCOSAMINYLTRANSFERASE"/>
    <property type="match status" value="1"/>
</dbReference>
<dbReference type="GO" id="GO:0016758">
    <property type="term" value="F:hexosyltransferase activity"/>
    <property type="evidence" value="ECO:0007669"/>
    <property type="project" value="InterPro"/>
</dbReference>
<reference evidence="12" key="1">
    <citation type="submission" date="2023-10" db="EMBL/GenBank/DDBJ databases">
        <title>Genome assemblies of two species of porcelain crab, Petrolisthes cinctipes and Petrolisthes manimaculis (Anomura: Porcellanidae).</title>
        <authorList>
            <person name="Angst P."/>
        </authorList>
    </citation>
    <scope>NUCLEOTIDE SEQUENCE</scope>
    <source>
        <strain evidence="12">PB745_01</strain>
        <tissue evidence="12">Gill</tissue>
    </source>
</reference>
<evidence type="ECO:0000256" key="1">
    <source>
        <dbReference type="ARBA" id="ARBA00004323"/>
    </source>
</evidence>
<feature type="chain" id="PRO_5042094763" description="Hexosyltransferase" evidence="11">
    <location>
        <begin position="22"/>
        <end position="557"/>
    </location>
</feature>
<evidence type="ECO:0008006" key="14">
    <source>
        <dbReference type="Google" id="ProtNLM"/>
    </source>
</evidence>
<feature type="compositionally biased region" description="Basic and acidic residues" evidence="10">
    <location>
        <begin position="277"/>
        <end position="293"/>
    </location>
</feature>
<feature type="region of interest" description="Disordered" evidence="10">
    <location>
        <begin position="277"/>
        <end position="357"/>
    </location>
</feature>